<accession>A0A6H2A2I5</accession>
<protein>
    <submittedName>
        <fullName evidence="1">Uncharacterized protein</fullName>
    </submittedName>
</protein>
<dbReference type="EMBL" id="MT144467">
    <property type="protein sequence ID" value="QJA53978.1"/>
    <property type="molecule type" value="Genomic_DNA"/>
</dbReference>
<dbReference type="AlphaFoldDB" id="A0A6H2A2I5"/>
<name>A0A6H2A2I5_9ZZZZ</name>
<proteinExistence type="predicted"/>
<reference evidence="1" key="1">
    <citation type="submission" date="2020-03" db="EMBL/GenBank/DDBJ databases">
        <title>The deep terrestrial virosphere.</title>
        <authorList>
            <person name="Holmfeldt K."/>
            <person name="Nilsson E."/>
            <person name="Simone D."/>
            <person name="Lopez-Fernandez M."/>
            <person name="Wu X."/>
            <person name="de Brujin I."/>
            <person name="Lundin D."/>
            <person name="Andersson A."/>
            <person name="Bertilsson S."/>
            <person name="Dopson M."/>
        </authorList>
    </citation>
    <scope>NUCLEOTIDE SEQUENCE</scope>
    <source>
        <strain evidence="1">TM448A04255</strain>
    </source>
</reference>
<sequence length="61" mass="7436">MKDYRILRDCFTNAKGLKKAKQRLLAFYFNLGYKKMTIVDYRKSNCDKYGDNYWFNMIGYL</sequence>
<organism evidence="1">
    <name type="scientific">viral metagenome</name>
    <dbReference type="NCBI Taxonomy" id="1070528"/>
    <lineage>
        <taxon>unclassified sequences</taxon>
        <taxon>metagenomes</taxon>
        <taxon>organismal metagenomes</taxon>
    </lineage>
</organism>
<evidence type="ECO:0000313" key="1">
    <source>
        <dbReference type="EMBL" id="QJA53978.1"/>
    </source>
</evidence>
<gene>
    <name evidence="1" type="ORF">TM448A04255_0007</name>
</gene>